<proteinExistence type="inferred from homology"/>
<dbReference type="SUPFAM" id="SSF109604">
    <property type="entry name" value="HD-domain/PDEase-like"/>
    <property type="match status" value="1"/>
</dbReference>
<dbReference type="Gene3D" id="3.30.420.40">
    <property type="match status" value="1"/>
</dbReference>
<dbReference type="InterPro" id="IPR048950">
    <property type="entry name" value="Ppx_GppA_C"/>
</dbReference>
<dbReference type="OrthoDB" id="9814545at2"/>
<dbReference type="SUPFAM" id="SSF53067">
    <property type="entry name" value="Actin-like ATPase domain"/>
    <property type="match status" value="2"/>
</dbReference>
<dbReference type="GO" id="GO:0016462">
    <property type="term" value="F:pyrophosphatase activity"/>
    <property type="evidence" value="ECO:0007669"/>
    <property type="project" value="TreeGrafter"/>
</dbReference>
<dbReference type="EMBL" id="AZDA01000079">
    <property type="protein sequence ID" value="KRK35430.1"/>
    <property type="molecule type" value="Genomic_DNA"/>
</dbReference>
<keyword evidence="5" id="KW-1185">Reference proteome</keyword>
<evidence type="ECO:0000313" key="4">
    <source>
        <dbReference type="EMBL" id="KRK35430.1"/>
    </source>
</evidence>
<sequence length="510" mass="57310">MAKGKLFGAVVIGEQNVDLSIVDLRHLQVIERANARIALGNHLIAAGTIANASVEALIQALRGFQQLMQDYGVADMRVVASHTVTEATNMSYIRDQIYIRTGMIVHFMTINEELLLQYEGVALFFAPFQQLIQENTLLLHIGATTIDLLIFQKGALVLTRELPLGPLQVLQRLSGLAHQVAAYDQVLSDYLRSKLLDVWRLLPIEKFDQVILSGTITALFAPLLASDKQGKALSHAEFDQRFATLMTLSEQELATRLKLVEIEAAAVEPTLLLLDQIFDRLAVKQIWLTNVKMVDGYVAYLSQEQQLYPTSWQFDDAILTSAQQIARRYQVDEGHQQQVLMFAGQLFDRLKKIHGLTKSDRLLLQLAAILQDTGLFIDANHHALHSEYIIQESAVLGLTKTQQQIVAAVARYHSASSPSLDLSQVERLHLTDRLKVAKLAAILRLADALDDSHQNKISKISLRLQPEQVVITATTNQDLTLEQWTFQQKADFFQKVYGLKPILRRKKVQL</sequence>
<dbReference type="InterPro" id="IPR003695">
    <property type="entry name" value="Ppx_GppA_N"/>
</dbReference>
<accession>A0A0R1GMZ9</accession>
<gene>
    <name evidence="4" type="ORF">FC07_GL000157</name>
</gene>
<dbReference type="RefSeq" id="WP_057904740.1">
    <property type="nucleotide sequence ID" value="NZ_AZDA01000079.1"/>
</dbReference>
<dbReference type="AlphaFoldDB" id="A0A0R1GMZ9"/>
<dbReference type="PANTHER" id="PTHR30005">
    <property type="entry name" value="EXOPOLYPHOSPHATASE"/>
    <property type="match status" value="1"/>
</dbReference>
<dbReference type="STRING" id="1423726.FC07_GL000157"/>
<comment type="caution">
    <text evidence="4">The sequence shown here is derived from an EMBL/GenBank/DDBJ whole genome shotgun (WGS) entry which is preliminary data.</text>
</comment>
<feature type="domain" description="Ppx/GppA phosphatase N-terminal" evidence="2">
    <location>
        <begin position="25"/>
        <end position="291"/>
    </location>
</feature>
<dbReference type="PANTHER" id="PTHR30005:SF0">
    <property type="entry name" value="RETROGRADE REGULATION PROTEIN 2"/>
    <property type="match status" value="1"/>
</dbReference>
<dbReference type="InterPro" id="IPR050273">
    <property type="entry name" value="GppA/Ppx_hydrolase"/>
</dbReference>
<comment type="similarity">
    <text evidence="1">Belongs to the GppA/Ppx family.</text>
</comment>
<dbReference type="Proteomes" id="UP000051461">
    <property type="component" value="Unassembled WGS sequence"/>
</dbReference>
<reference evidence="4 5" key="1">
    <citation type="journal article" date="2015" name="Genome Announc.">
        <title>Expanding the biotechnology potential of lactobacilli through comparative genomics of 213 strains and associated genera.</title>
        <authorList>
            <person name="Sun Z."/>
            <person name="Harris H.M."/>
            <person name="McCann A."/>
            <person name="Guo C."/>
            <person name="Argimon S."/>
            <person name="Zhang W."/>
            <person name="Yang X."/>
            <person name="Jeffery I.B."/>
            <person name="Cooney J.C."/>
            <person name="Kagawa T.F."/>
            <person name="Liu W."/>
            <person name="Song Y."/>
            <person name="Salvetti E."/>
            <person name="Wrobel A."/>
            <person name="Rasinkangas P."/>
            <person name="Parkhill J."/>
            <person name="Rea M.C."/>
            <person name="O'Sullivan O."/>
            <person name="Ritari J."/>
            <person name="Douillard F.P."/>
            <person name="Paul Ross R."/>
            <person name="Yang R."/>
            <person name="Briner A.E."/>
            <person name="Felis G.E."/>
            <person name="de Vos W.M."/>
            <person name="Barrangou R."/>
            <person name="Klaenhammer T.R."/>
            <person name="Caufield P.W."/>
            <person name="Cui Y."/>
            <person name="Zhang H."/>
            <person name="O'Toole P.W."/>
        </authorList>
    </citation>
    <scope>NUCLEOTIDE SEQUENCE [LARGE SCALE GENOMIC DNA]</scope>
    <source>
        <strain evidence="4 5">DSM 20003</strain>
    </source>
</reference>
<dbReference type="Pfam" id="PF21447">
    <property type="entry name" value="Ppx-GppA_III"/>
    <property type="match status" value="1"/>
</dbReference>
<evidence type="ECO:0000256" key="1">
    <source>
        <dbReference type="ARBA" id="ARBA00007125"/>
    </source>
</evidence>
<dbReference type="Gene3D" id="3.30.420.150">
    <property type="entry name" value="Exopolyphosphatase. Domain 2"/>
    <property type="match status" value="1"/>
</dbReference>
<evidence type="ECO:0000313" key="5">
    <source>
        <dbReference type="Proteomes" id="UP000051461"/>
    </source>
</evidence>
<protein>
    <submittedName>
        <fullName evidence="4">Exopolyphosphatase</fullName>
    </submittedName>
</protein>
<dbReference type="PATRIC" id="fig|1423726.3.peg.165"/>
<feature type="domain" description="Ppx/GppA phosphatase C-terminal" evidence="3">
    <location>
        <begin position="320"/>
        <end position="469"/>
    </location>
</feature>
<dbReference type="Pfam" id="PF02541">
    <property type="entry name" value="Ppx-GppA"/>
    <property type="match status" value="1"/>
</dbReference>
<organism evidence="4 5">
    <name type="scientific">Loigolactobacillus bifermentans DSM 20003</name>
    <dbReference type="NCBI Taxonomy" id="1423726"/>
    <lineage>
        <taxon>Bacteria</taxon>
        <taxon>Bacillati</taxon>
        <taxon>Bacillota</taxon>
        <taxon>Bacilli</taxon>
        <taxon>Lactobacillales</taxon>
        <taxon>Lactobacillaceae</taxon>
        <taxon>Loigolactobacillus</taxon>
    </lineage>
</organism>
<evidence type="ECO:0000259" key="3">
    <source>
        <dbReference type="Pfam" id="PF21447"/>
    </source>
</evidence>
<name>A0A0R1GMZ9_9LACO</name>
<dbReference type="InterPro" id="IPR043129">
    <property type="entry name" value="ATPase_NBD"/>
</dbReference>
<dbReference type="Gene3D" id="1.10.3210.10">
    <property type="entry name" value="Hypothetical protein af1432"/>
    <property type="match status" value="1"/>
</dbReference>
<evidence type="ECO:0000259" key="2">
    <source>
        <dbReference type="Pfam" id="PF02541"/>
    </source>
</evidence>